<keyword evidence="2" id="KW-1185">Reference proteome</keyword>
<evidence type="ECO:0000313" key="1">
    <source>
        <dbReference type="EMBL" id="GAA1986103.1"/>
    </source>
</evidence>
<dbReference type="EMBL" id="BAAANN010000043">
    <property type="protein sequence ID" value="GAA1986103.1"/>
    <property type="molecule type" value="Genomic_DNA"/>
</dbReference>
<sequence>MSYLPSALLIVLGLVLLALIAVRAGKTLRRFRHTMSMVATNTQDRTGMLRARSAALRVAIDERRAVRPTK</sequence>
<evidence type="ECO:0000313" key="2">
    <source>
        <dbReference type="Proteomes" id="UP001501116"/>
    </source>
</evidence>
<organism evidence="1 2">
    <name type="scientific">Amycolatopsis minnesotensis</name>
    <dbReference type="NCBI Taxonomy" id="337894"/>
    <lineage>
        <taxon>Bacteria</taxon>
        <taxon>Bacillati</taxon>
        <taxon>Actinomycetota</taxon>
        <taxon>Actinomycetes</taxon>
        <taxon>Pseudonocardiales</taxon>
        <taxon>Pseudonocardiaceae</taxon>
        <taxon>Amycolatopsis</taxon>
    </lineage>
</organism>
<accession>A0ABP5DX42</accession>
<gene>
    <name evidence="1" type="ORF">GCM10009754_74860</name>
</gene>
<reference evidence="2" key="1">
    <citation type="journal article" date="2019" name="Int. J. Syst. Evol. Microbiol.">
        <title>The Global Catalogue of Microorganisms (GCM) 10K type strain sequencing project: providing services to taxonomists for standard genome sequencing and annotation.</title>
        <authorList>
            <consortium name="The Broad Institute Genomics Platform"/>
            <consortium name="The Broad Institute Genome Sequencing Center for Infectious Disease"/>
            <person name="Wu L."/>
            <person name="Ma J."/>
        </authorList>
    </citation>
    <scope>NUCLEOTIDE SEQUENCE [LARGE SCALE GENOMIC DNA]</scope>
    <source>
        <strain evidence="2">JCM 14545</strain>
    </source>
</reference>
<proteinExistence type="predicted"/>
<protein>
    <submittedName>
        <fullName evidence="1">Uncharacterized protein</fullName>
    </submittedName>
</protein>
<dbReference type="NCBIfam" id="NF037944">
    <property type="entry name" value="holin_2"/>
    <property type="match status" value="1"/>
</dbReference>
<name>A0ABP5DX42_9PSEU</name>
<comment type="caution">
    <text evidence="1">The sequence shown here is derived from an EMBL/GenBank/DDBJ whole genome shotgun (WGS) entry which is preliminary data.</text>
</comment>
<dbReference type="RefSeq" id="WP_344429869.1">
    <property type="nucleotide sequence ID" value="NZ_BAAANN010000043.1"/>
</dbReference>
<dbReference type="Proteomes" id="UP001501116">
    <property type="component" value="Unassembled WGS sequence"/>
</dbReference>